<feature type="transmembrane region" description="Helical" evidence="1">
    <location>
        <begin position="7"/>
        <end position="24"/>
    </location>
</feature>
<organism evidence="2 3">
    <name type="scientific">Lentilactobacillus parafarraginis DSM 18390 = JCM 14109</name>
    <dbReference type="NCBI Taxonomy" id="1423786"/>
    <lineage>
        <taxon>Bacteria</taxon>
        <taxon>Bacillati</taxon>
        <taxon>Bacillota</taxon>
        <taxon>Bacilli</taxon>
        <taxon>Lactobacillales</taxon>
        <taxon>Lactobacillaceae</taxon>
        <taxon>Lentilactobacillus</taxon>
    </lineage>
</organism>
<dbReference type="RefSeq" id="WP_008211987.1">
    <property type="nucleotide sequence ID" value="NZ_AZFZ01000049.1"/>
</dbReference>
<name>A0A0R1YRH1_9LACO</name>
<dbReference type="Proteomes" id="UP000051010">
    <property type="component" value="Unassembled WGS sequence"/>
</dbReference>
<evidence type="ECO:0000256" key="1">
    <source>
        <dbReference type="SAM" id="Phobius"/>
    </source>
</evidence>
<reference evidence="2 3" key="1">
    <citation type="journal article" date="2015" name="Genome Announc.">
        <title>Expanding the biotechnology potential of lactobacilli through comparative genomics of 213 strains and associated genera.</title>
        <authorList>
            <person name="Sun Z."/>
            <person name="Harris H.M."/>
            <person name="McCann A."/>
            <person name="Guo C."/>
            <person name="Argimon S."/>
            <person name="Zhang W."/>
            <person name="Yang X."/>
            <person name="Jeffery I.B."/>
            <person name="Cooney J.C."/>
            <person name="Kagawa T.F."/>
            <person name="Liu W."/>
            <person name="Song Y."/>
            <person name="Salvetti E."/>
            <person name="Wrobel A."/>
            <person name="Rasinkangas P."/>
            <person name="Parkhill J."/>
            <person name="Rea M.C."/>
            <person name="O'Sullivan O."/>
            <person name="Ritari J."/>
            <person name="Douillard F.P."/>
            <person name="Paul Ross R."/>
            <person name="Yang R."/>
            <person name="Briner A.E."/>
            <person name="Felis G.E."/>
            <person name="de Vos W.M."/>
            <person name="Barrangou R."/>
            <person name="Klaenhammer T.R."/>
            <person name="Caufield P.W."/>
            <person name="Cui Y."/>
            <person name="Zhang H."/>
            <person name="O'Toole P.W."/>
        </authorList>
    </citation>
    <scope>NUCLEOTIDE SEQUENCE [LARGE SCALE GENOMIC DNA]</scope>
    <source>
        <strain evidence="2 3">DSM 18390</strain>
    </source>
</reference>
<keyword evidence="1" id="KW-0812">Transmembrane</keyword>
<gene>
    <name evidence="2" type="ORF">FD47_GL002050</name>
</gene>
<comment type="caution">
    <text evidence="2">The sequence shown here is derived from an EMBL/GenBank/DDBJ whole genome shotgun (WGS) entry which is preliminary data.</text>
</comment>
<dbReference type="AlphaFoldDB" id="A0A0R1YRH1"/>
<evidence type="ECO:0000313" key="2">
    <source>
        <dbReference type="EMBL" id="KRM41859.1"/>
    </source>
</evidence>
<accession>A0A0R1YRH1</accession>
<proteinExistence type="predicted"/>
<keyword evidence="1" id="KW-0472">Membrane</keyword>
<dbReference type="EMBL" id="AZFZ01000049">
    <property type="protein sequence ID" value="KRM41859.1"/>
    <property type="molecule type" value="Genomic_DNA"/>
</dbReference>
<keyword evidence="1" id="KW-1133">Transmembrane helix</keyword>
<dbReference type="PATRIC" id="fig|1423786.4.peg.2155"/>
<feature type="transmembrane region" description="Helical" evidence="1">
    <location>
        <begin position="36"/>
        <end position="57"/>
    </location>
</feature>
<sequence>MGFSPKLLVADLSLILSIAIAFYAQTNHVQDNVKIGLIILATIFLTISIVINIVSAVQKRRERRK</sequence>
<evidence type="ECO:0000313" key="3">
    <source>
        <dbReference type="Proteomes" id="UP000051010"/>
    </source>
</evidence>
<protein>
    <submittedName>
        <fullName evidence="2">Uncharacterized protein</fullName>
    </submittedName>
</protein>